<dbReference type="EMBL" id="JYIZ01000044">
    <property type="protein sequence ID" value="KJL41311.1"/>
    <property type="molecule type" value="Genomic_DNA"/>
</dbReference>
<dbReference type="PANTHER" id="PTHR30146:SF153">
    <property type="entry name" value="LACTOSE OPERON REPRESSOR"/>
    <property type="match status" value="1"/>
</dbReference>
<feature type="domain" description="HTH lacI-type" evidence="4">
    <location>
        <begin position="3"/>
        <end position="58"/>
    </location>
</feature>
<dbReference type="PANTHER" id="PTHR30146">
    <property type="entry name" value="LACI-RELATED TRANSCRIPTIONAL REPRESSOR"/>
    <property type="match status" value="1"/>
</dbReference>
<sequence length="318" mass="33404">MNATSSDVAKHAGVSRATVSQVLNGYAERFAPETAAKVFASAAELGYEPSAAGRALRRGSSDFVVALLPHTTFGGNLQDLFEQMTVTLADHGYTLVLRMAGSAASTLDKMIAGMKPAAVFSLTPFTDDERAVLDRRNVLAIDPPSVSQVDYNRAIGRMQGAALVEGGHTRLAYAHLRDERHDPFGFAREEGLREVAREHGLPDVQVVDVSIDLDRASASLGELAVPGVAIACYNDDVAMALLAAARVRGLEVPRDLALIGMDRTDLSRIAVPRLTTIEYDMVAAAGAGTASLLQALGAGAPRPTAAPAVLSLIAGETI</sequence>
<keyword evidence="3" id="KW-0804">Transcription</keyword>
<dbReference type="InterPro" id="IPR000843">
    <property type="entry name" value="HTH_LacI"/>
</dbReference>
<evidence type="ECO:0000313" key="5">
    <source>
        <dbReference type="EMBL" id="KJL41311.1"/>
    </source>
</evidence>
<dbReference type="AlphaFoldDB" id="A0A0M2H4C3"/>
<dbReference type="RefSeq" id="WP_052682481.1">
    <property type="nucleotide sequence ID" value="NZ_BAAAUP010000013.1"/>
</dbReference>
<dbReference type="GO" id="GO:0003700">
    <property type="term" value="F:DNA-binding transcription factor activity"/>
    <property type="evidence" value="ECO:0007669"/>
    <property type="project" value="TreeGrafter"/>
</dbReference>
<dbReference type="STRING" id="92835.RS81_01379"/>
<organism evidence="5 6">
    <name type="scientific">Microbacterium terrae</name>
    <dbReference type="NCBI Taxonomy" id="69369"/>
    <lineage>
        <taxon>Bacteria</taxon>
        <taxon>Bacillati</taxon>
        <taxon>Actinomycetota</taxon>
        <taxon>Actinomycetes</taxon>
        <taxon>Micrococcales</taxon>
        <taxon>Microbacteriaceae</taxon>
        <taxon>Microbacterium</taxon>
    </lineage>
</organism>
<dbReference type="SUPFAM" id="SSF53822">
    <property type="entry name" value="Periplasmic binding protein-like I"/>
    <property type="match status" value="1"/>
</dbReference>
<dbReference type="InterPro" id="IPR046335">
    <property type="entry name" value="LacI/GalR-like_sensor"/>
</dbReference>
<reference evidence="5 6" key="1">
    <citation type="submission" date="2015-02" db="EMBL/GenBank/DDBJ databases">
        <title>Draft genome sequences of ten Microbacterium spp. with emphasis on heavy metal contaminated environments.</title>
        <authorList>
            <person name="Corretto E."/>
        </authorList>
    </citation>
    <scope>NUCLEOTIDE SEQUENCE [LARGE SCALE GENOMIC DNA]</scope>
    <source>
        <strain evidence="5 6">DSM 12510</strain>
    </source>
</reference>
<keyword evidence="6" id="KW-1185">Reference proteome</keyword>
<name>A0A0M2H4C3_9MICO</name>
<dbReference type="InterPro" id="IPR010982">
    <property type="entry name" value="Lambda_DNA-bd_dom_sf"/>
</dbReference>
<proteinExistence type="predicted"/>
<dbReference type="GO" id="GO:0000976">
    <property type="term" value="F:transcription cis-regulatory region binding"/>
    <property type="evidence" value="ECO:0007669"/>
    <property type="project" value="TreeGrafter"/>
</dbReference>
<evidence type="ECO:0000256" key="2">
    <source>
        <dbReference type="ARBA" id="ARBA00023125"/>
    </source>
</evidence>
<evidence type="ECO:0000256" key="1">
    <source>
        <dbReference type="ARBA" id="ARBA00023015"/>
    </source>
</evidence>
<dbReference type="Gene3D" id="3.40.50.2300">
    <property type="match status" value="2"/>
</dbReference>
<accession>A0A0M2H4C3</accession>
<dbReference type="Pfam" id="PF00356">
    <property type="entry name" value="LacI"/>
    <property type="match status" value="1"/>
</dbReference>
<dbReference type="Proteomes" id="UP000033956">
    <property type="component" value="Unassembled WGS sequence"/>
</dbReference>
<dbReference type="OrthoDB" id="3288692at2"/>
<dbReference type="Pfam" id="PF13377">
    <property type="entry name" value="Peripla_BP_3"/>
    <property type="match status" value="1"/>
</dbReference>
<dbReference type="PATRIC" id="fig|92835.4.peg.1399"/>
<dbReference type="CDD" id="cd01392">
    <property type="entry name" value="HTH_LacI"/>
    <property type="match status" value="1"/>
</dbReference>
<dbReference type="PROSITE" id="PS50932">
    <property type="entry name" value="HTH_LACI_2"/>
    <property type="match status" value="1"/>
</dbReference>
<dbReference type="Gene3D" id="1.10.260.40">
    <property type="entry name" value="lambda repressor-like DNA-binding domains"/>
    <property type="match status" value="1"/>
</dbReference>
<gene>
    <name evidence="5" type="primary">cytR_4</name>
    <name evidence="5" type="ORF">RS81_01379</name>
</gene>
<evidence type="ECO:0000256" key="3">
    <source>
        <dbReference type="ARBA" id="ARBA00023163"/>
    </source>
</evidence>
<dbReference type="SUPFAM" id="SSF47413">
    <property type="entry name" value="lambda repressor-like DNA-binding domains"/>
    <property type="match status" value="1"/>
</dbReference>
<evidence type="ECO:0000313" key="6">
    <source>
        <dbReference type="Proteomes" id="UP000033956"/>
    </source>
</evidence>
<comment type="caution">
    <text evidence="5">The sequence shown here is derived from an EMBL/GenBank/DDBJ whole genome shotgun (WGS) entry which is preliminary data.</text>
</comment>
<protein>
    <submittedName>
        <fullName evidence="5">HTH-type transcriptional repressor CytR</fullName>
    </submittedName>
</protein>
<dbReference type="CDD" id="cd06267">
    <property type="entry name" value="PBP1_LacI_sugar_binding-like"/>
    <property type="match status" value="1"/>
</dbReference>
<dbReference type="SMART" id="SM00354">
    <property type="entry name" value="HTH_LACI"/>
    <property type="match status" value="1"/>
</dbReference>
<dbReference type="InterPro" id="IPR028082">
    <property type="entry name" value="Peripla_BP_I"/>
</dbReference>
<keyword evidence="2" id="KW-0238">DNA-binding</keyword>
<keyword evidence="1" id="KW-0805">Transcription regulation</keyword>
<evidence type="ECO:0000259" key="4">
    <source>
        <dbReference type="PROSITE" id="PS50932"/>
    </source>
</evidence>